<evidence type="ECO:0000256" key="1">
    <source>
        <dbReference type="ARBA" id="ARBA00004651"/>
    </source>
</evidence>
<feature type="transmembrane region" description="Helical" evidence="6">
    <location>
        <begin position="394"/>
        <end position="414"/>
    </location>
</feature>
<feature type="transmembrane region" description="Helical" evidence="6">
    <location>
        <begin position="179"/>
        <end position="204"/>
    </location>
</feature>
<evidence type="ECO:0000256" key="5">
    <source>
        <dbReference type="ARBA" id="ARBA00023136"/>
    </source>
</evidence>
<gene>
    <name evidence="7" type="ORF">FHS44_003776</name>
</gene>
<dbReference type="AlphaFoldDB" id="A0A7W7QNF9"/>
<proteinExistence type="predicted"/>
<keyword evidence="5 6" id="KW-0472">Membrane</keyword>
<dbReference type="Gene3D" id="1.20.1250.20">
    <property type="entry name" value="MFS general substrate transporter like domains"/>
    <property type="match status" value="1"/>
</dbReference>
<dbReference type="RefSeq" id="WP_184716227.1">
    <property type="nucleotide sequence ID" value="NZ_JACHJP010000003.1"/>
</dbReference>
<keyword evidence="8" id="KW-1185">Reference proteome</keyword>
<reference evidence="7 8" key="1">
    <citation type="submission" date="2020-08" db="EMBL/GenBank/DDBJ databases">
        <title>Genomic Encyclopedia of Type Strains, Phase III (KMG-III): the genomes of soil and plant-associated and newly described type strains.</title>
        <authorList>
            <person name="Whitman W."/>
        </authorList>
    </citation>
    <scope>NUCLEOTIDE SEQUENCE [LARGE SCALE GENOMIC DNA]</scope>
    <source>
        <strain evidence="7 8">CECT 8840</strain>
    </source>
</reference>
<dbReference type="InterPro" id="IPR036259">
    <property type="entry name" value="MFS_trans_sf"/>
</dbReference>
<dbReference type="EMBL" id="JACHJP010000003">
    <property type="protein sequence ID" value="MBB4916688.1"/>
    <property type="molecule type" value="Genomic_DNA"/>
</dbReference>
<comment type="subcellular location">
    <subcellularLocation>
        <location evidence="1">Cell membrane</location>
        <topology evidence="1">Multi-pass membrane protein</topology>
    </subcellularLocation>
</comment>
<feature type="transmembrane region" description="Helical" evidence="6">
    <location>
        <begin position="243"/>
        <end position="265"/>
    </location>
</feature>
<accession>A0A7W7QNF9</accession>
<feature type="transmembrane region" description="Helical" evidence="6">
    <location>
        <begin position="303"/>
        <end position="321"/>
    </location>
</feature>
<dbReference type="GO" id="GO:0005886">
    <property type="term" value="C:plasma membrane"/>
    <property type="evidence" value="ECO:0007669"/>
    <property type="project" value="UniProtKB-SubCell"/>
</dbReference>
<evidence type="ECO:0000313" key="8">
    <source>
        <dbReference type="Proteomes" id="UP000552644"/>
    </source>
</evidence>
<feature type="transmembrane region" description="Helical" evidence="6">
    <location>
        <begin position="54"/>
        <end position="83"/>
    </location>
</feature>
<dbReference type="GO" id="GO:0022857">
    <property type="term" value="F:transmembrane transporter activity"/>
    <property type="evidence" value="ECO:0007669"/>
    <property type="project" value="InterPro"/>
</dbReference>
<dbReference type="PANTHER" id="PTHR23513:SF6">
    <property type="entry name" value="MAJOR FACILITATOR SUPERFAMILY ASSOCIATED DOMAIN-CONTAINING PROTEIN"/>
    <property type="match status" value="1"/>
</dbReference>
<dbReference type="Pfam" id="PF07690">
    <property type="entry name" value="MFS_1"/>
    <property type="match status" value="1"/>
</dbReference>
<dbReference type="SUPFAM" id="SSF103473">
    <property type="entry name" value="MFS general substrate transporter"/>
    <property type="match status" value="1"/>
</dbReference>
<name>A0A7W7QNF9_9ACTN</name>
<dbReference type="InterPro" id="IPR011701">
    <property type="entry name" value="MFS"/>
</dbReference>
<organism evidence="7 8">
    <name type="scientific">Streptosporangium saharense</name>
    <dbReference type="NCBI Taxonomy" id="1706840"/>
    <lineage>
        <taxon>Bacteria</taxon>
        <taxon>Bacillati</taxon>
        <taxon>Actinomycetota</taxon>
        <taxon>Actinomycetes</taxon>
        <taxon>Streptosporangiales</taxon>
        <taxon>Streptosporangiaceae</taxon>
        <taxon>Streptosporangium</taxon>
    </lineage>
</organism>
<evidence type="ECO:0000256" key="6">
    <source>
        <dbReference type="SAM" id="Phobius"/>
    </source>
</evidence>
<keyword evidence="3 6" id="KW-0812">Transmembrane</keyword>
<dbReference type="PANTHER" id="PTHR23513">
    <property type="entry name" value="INTEGRAL MEMBRANE EFFLUX PROTEIN-RELATED"/>
    <property type="match status" value="1"/>
</dbReference>
<feature type="transmembrane region" description="Helical" evidence="6">
    <location>
        <begin position="368"/>
        <end position="388"/>
    </location>
</feature>
<dbReference type="CDD" id="cd06173">
    <property type="entry name" value="MFS_MefA_like"/>
    <property type="match status" value="1"/>
</dbReference>
<keyword evidence="4 6" id="KW-1133">Transmembrane helix</keyword>
<protein>
    <submittedName>
        <fullName evidence="7">MFS family permease</fullName>
    </submittedName>
</protein>
<evidence type="ECO:0000256" key="3">
    <source>
        <dbReference type="ARBA" id="ARBA00022692"/>
    </source>
</evidence>
<keyword evidence="2" id="KW-1003">Cell membrane</keyword>
<comment type="caution">
    <text evidence="7">The sequence shown here is derived from an EMBL/GenBank/DDBJ whole genome shotgun (WGS) entry which is preliminary data.</text>
</comment>
<evidence type="ECO:0000256" key="2">
    <source>
        <dbReference type="ARBA" id="ARBA00022475"/>
    </source>
</evidence>
<sequence>MGADPCSSPAAADEPPGAPTPVAGLWTAAFARVWAGSALSSVSSRTLSVAYPLLALAVGGSPVGAGWVSFALTLPVLLFYIPAGVLADRVDPRSLMLFAEIARGLSVVSVLLALALGKLSLPHMLAAAFLEGTLWVLYTLAETALLPSLVPEGRIGAAMARSETSSHAAVLAGRPLGGLLFGLAPAVPFAMNAVLFLGSTLCLLGRTGKARPYGGRRVLREFSGRSLVSETFDGVRELSRHGFLSRATIMTTVTNLMVNALIMIFLTSSASLSPLEVGLVLAAGGVGGVLGSTLLSSAEPGNAILFTQMWIWVLALSLPAMNAHPVLFGLATLITGYTGARNNVAVRTYEIREVDRSKLGRVASVQRLAVYGAVCLAAPLGGFLVAAFGVHDAAVSLFGVMFTVAVAVTLARFLGWVPRFGDGDQAPPASRPAS</sequence>
<evidence type="ECO:0000313" key="7">
    <source>
        <dbReference type="EMBL" id="MBB4916688.1"/>
    </source>
</evidence>
<dbReference type="Proteomes" id="UP000552644">
    <property type="component" value="Unassembled WGS sequence"/>
</dbReference>
<evidence type="ECO:0000256" key="4">
    <source>
        <dbReference type="ARBA" id="ARBA00022989"/>
    </source>
</evidence>